<evidence type="ECO:0000256" key="1">
    <source>
        <dbReference type="SAM" id="MobiDB-lite"/>
    </source>
</evidence>
<sequence>MADLELPDDSRKRKAEELDKRTEENGDKTASTSGPAAAAANKFKNDGSFLEMFLSMQGQKKSAPSTAEPNSNSAKPKAVSSAPLQGFVKAGEAPAAKEGKERAAKKAKKNTKDQENGAGEGEGEVDEERRKHEEEFLRMMRLNEEMHGDADRGTGLGLVK</sequence>
<protein>
    <submittedName>
        <fullName evidence="2">Uncharacterized protein</fullName>
    </submittedName>
</protein>
<feature type="compositionally biased region" description="Polar residues" evidence="1">
    <location>
        <begin position="56"/>
        <end position="74"/>
    </location>
</feature>
<evidence type="ECO:0000313" key="3">
    <source>
        <dbReference type="Proteomes" id="UP000041254"/>
    </source>
</evidence>
<keyword evidence="3" id="KW-1185">Reference proteome</keyword>
<feature type="compositionally biased region" description="Basic and acidic residues" evidence="1">
    <location>
        <begin position="95"/>
        <end position="115"/>
    </location>
</feature>
<accession>A0A0G4EVE2</accession>
<dbReference type="Proteomes" id="UP000041254">
    <property type="component" value="Unassembled WGS sequence"/>
</dbReference>
<feature type="compositionally biased region" description="Basic and acidic residues" evidence="1">
    <location>
        <begin position="8"/>
        <end position="27"/>
    </location>
</feature>
<name>A0A0G4EVE2_VITBC</name>
<proteinExistence type="predicted"/>
<reference evidence="2 3" key="1">
    <citation type="submission" date="2014-11" db="EMBL/GenBank/DDBJ databases">
        <authorList>
            <person name="Zhu J."/>
            <person name="Qi W."/>
            <person name="Song R."/>
        </authorList>
    </citation>
    <scope>NUCLEOTIDE SEQUENCE [LARGE SCALE GENOMIC DNA]</scope>
</reference>
<dbReference type="EMBL" id="CDMY01000321">
    <property type="protein sequence ID" value="CEM02235.1"/>
    <property type="molecule type" value="Genomic_DNA"/>
</dbReference>
<dbReference type="VEuPathDB" id="CryptoDB:Vbra_13544"/>
<evidence type="ECO:0000313" key="2">
    <source>
        <dbReference type="EMBL" id="CEM02235.1"/>
    </source>
</evidence>
<dbReference type="AlphaFoldDB" id="A0A0G4EVE2"/>
<feature type="region of interest" description="Disordered" evidence="1">
    <location>
        <begin position="1"/>
        <end position="135"/>
    </location>
</feature>
<dbReference type="InParanoid" id="A0A0G4EVE2"/>
<organism evidence="2 3">
    <name type="scientific">Vitrella brassicaformis (strain CCMP3155)</name>
    <dbReference type="NCBI Taxonomy" id="1169540"/>
    <lineage>
        <taxon>Eukaryota</taxon>
        <taxon>Sar</taxon>
        <taxon>Alveolata</taxon>
        <taxon>Colpodellida</taxon>
        <taxon>Vitrellaceae</taxon>
        <taxon>Vitrella</taxon>
    </lineage>
</organism>
<gene>
    <name evidence="2" type="ORF">Vbra_13544</name>
</gene>